<accession>A0A2T3Z9A4</accession>
<gene>
    <name evidence="1" type="ORF">M441DRAFT_57541</name>
</gene>
<reference evidence="1 2" key="1">
    <citation type="submission" date="2016-07" db="EMBL/GenBank/DDBJ databases">
        <title>Multiple horizontal gene transfer events from other fungi enriched the ability of initially mycotrophic Trichoderma (Ascomycota) to feed on dead plant biomass.</title>
        <authorList>
            <consortium name="DOE Joint Genome Institute"/>
            <person name="Aerts A."/>
            <person name="Atanasova L."/>
            <person name="Chenthamara K."/>
            <person name="Zhang J."/>
            <person name="Grujic M."/>
            <person name="Henrissat B."/>
            <person name="Kuo A."/>
            <person name="Salamov A."/>
            <person name="Lipzen A."/>
            <person name="Labutti K."/>
            <person name="Barry K."/>
            <person name="Miao Y."/>
            <person name="Rahimi M.J."/>
            <person name="Shen Q."/>
            <person name="Grigoriev I.V."/>
            <person name="Kubicek C.P."/>
            <person name="Druzhinina I.S."/>
        </authorList>
    </citation>
    <scope>NUCLEOTIDE SEQUENCE [LARGE SCALE GENOMIC DNA]</scope>
    <source>
        <strain evidence="1 2">CBS 433.97</strain>
    </source>
</reference>
<protein>
    <recommendedName>
        <fullName evidence="3">RNase H type-1 domain-containing protein</fullName>
    </recommendedName>
</protein>
<name>A0A2T3Z9A4_TRIA4</name>
<dbReference type="InterPro" id="IPR036397">
    <property type="entry name" value="RNaseH_sf"/>
</dbReference>
<dbReference type="SUPFAM" id="SSF53098">
    <property type="entry name" value="Ribonuclease H-like"/>
    <property type="match status" value="1"/>
</dbReference>
<organism evidence="1 2">
    <name type="scientific">Trichoderma asperellum (strain ATCC 204424 / CBS 433.97 / NBRC 101777)</name>
    <dbReference type="NCBI Taxonomy" id="1042311"/>
    <lineage>
        <taxon>Eukaryota</taxon>
        <taxon>Fungi</taxon>
        <taxon>Dikarya</taxon>
        <taxon>Ascomycota</taxon>
        <taxon>Pezizomycotina</taxon>
        <taxon>Sordariomycetes</taxon>
        <taxon>Hypocreomycetidae</taxon>
        <taxon>Hypocreales</taxon>
        <taxon>Hypocreaceae</taxon>
        <taxon>Trichoderma</taxon>
    </lineage>
</organism>
<dbReference type="Proteomes" id="UP000240493">
    <property type="component" value="Unassembled WGS sequence"/>
</dbReference>
<dbReference type="OrthoDB" id="245563at2759"/>
<dbReference type="AlphaFoldDB" id="A0A2T3Z9A4"/>
<proteinExistence type="predicted"/>
<dbReference type="GO" id="GO:0003676">
    <property type="term" value="F:nucleic acid binding"/>
    <property type="evidence" value="ECO:0007669"/>
    <property type="project" value="InterPro"/>
</dbReference>
<dbReference type="STRING" id="1042311.A0A2T3Z9A4"/>
<dbReference type="Gene3D" id="3.30.420.10">
    <property type="entry name" value="Ribonuclease H-like superfamily/Ribonuclease H"/>
    <property type="match status" value="1"/>
</dbReference>
<evidence type="ECO:0000313" key="1">
    <source>
        <dbReference type="EMBL" id="PTB41375.1"/>
    </source>
</evidence>
<sequence>MYSYSRCGHQDERDASVPGRHYRPTWDVLCRSIPKDQLLAYNSTKGILQIQEQEPGSEERKVDDGSIVLCISGRCRRPGVRGARAGWGIYFGPGSPHNASGPLDPDLPQTETRAEIEALSRAMRVVKDTIISDGFHPRRCFIKTHSLYIQQVFPGLVRRWAAAAGRNIYGEKVMYFQLLMDIESLMRDVGNTGEDEEGGTNVLIWCAATEENREADELAVLAIL</sequence>
<evidence type="ECO:0000313" key="2">
    <source>
        <dbReference type="Proteomes" id="UP000240493"/>
    </source>
</evidence>
<dbReference type="EMBL" id="KZ679261">
    <property type="protein sequence ID" value="PTB41375.1"/>
    <property type="molecule type" value="Genomic_DNA"/>
</dbReference>
<dbReference type="InterPro" id="IPR012337">
    <property type="entry name" value="RNaseH-like_sf"/>
</dbReference>
<keyword evidence="2" id="KW-1185">Reference proteome</keyword>
<evidence type="ECO:0008006" key="3">
    <source>
        <dbReference type="Google" id="ProtNLM"/>
    </source>
</evidence>